<keyword evidence="4" id="KW-0479">Metal-binding</keyword>
<feature type="region of interest" description="Disordered" evidence="8">
    <location>
        <begin position="114"/>
        <end position="139"/>
    </location>
</feature>
<name>A0A517LFU3_9PEZI</name>
<feature type="compositionally biased region" description="Gly residues" evidence="8">
    <location>
        <begin position="221"/>
        <end position="301"/>
    </location>
</feature>
<dbReference type="GO" id="GO:0046872">
    <property type="term" value="F:metal ion binding"/>
    <property type="evidence" value="ECO:0007669"/>
    <property type="project" value="UniProtKB-KW"/>
</dbReference>
<sequence length="378" mass="39195">MPNLSKDAFLQSSQEHSPRDGRRISKLQFDRAQIDALNFAPDFASALSTGMLSKLNQPLDTALFDLDQLNAHGLTEHDVSISRLDKNQGNYVVVNPPLVQQFLADSSSSWLDTTSVARTRNRRTRDSQRAGNGPIDQGGLAAAQGEASLVLLVMSDEIGAVTAENADALKCPKARVQRWLLDERFPVLDGFRKPRRQIAGSELAAITQRVTFWEGQDQNRGGNGGADRGDGGRGVGDSGRGNGGRGGVDNGQGPGGPYGGNNNGGGGISGGNNGGSNGGFNGGRPGDYNGGRPGDSNGGRPGDSFNGGRPGDYNSGGPGNFNGARPGDYNGGRPGDFNGGKPGNYNGGRPSDFNGGRPGDYYGGRPGGWNGGGNGRGY</sequence>
<feature type="domain" description="Heme haloperoxidase family profile" evidence="9">
    <location>
        <begin position="18"/>
        <end position="205"/>
    </location>
</feature>
<comment type="cofactor">
    <cofactor evidence="1">
        <name>heme b</name>
        <dbReference type="ChEBI" id="CHEBI:60344"/>
    </cofactor>
</comment>
<keyword evidence="2" id="KW-0575">Peroxidase</keyword>
<keyword evidence="5" id="KW-0560">Oxidoreductase</keyword>
<evidence type="ECO:0000256" key="8">
    <source>
        <dbReference type="SAM" id="MobiDB-lite"/>
    </source>
</evidence>
<feature type="region of interest" description="Disordered" evidence="8">
    <location>
        <begin position="214"/>
        <end position="378"/>
    </location>
</feature>
<keyword evidence="6" id="KW-0408">Iron</keyword>
<evidence type="ECO:0000256" key="1">
    <source>
        <dbReference type="ARBA" id="ARBA00001970"/>
    </source>
</evidence>
<keyword evidence="11" id="KW-1185">Reference proteome</keyword>
<dbReference type="AlphaFoldDB" id="A0A517LFU3"/>
<evidence type="ECO:0000313" key="11">
    <source>
        <dbReference type="Proteomes" id="UP000316270"/>
    </source>
</evidence>
<dbReference type="InterPro" id="IPR000028">
    <property type="entry name" value="Chloroperoxidase"/>
</dbReference>
<dbReference type="PROSITE" id="PS51405">
    <property type="entry name" value="HEME_HALOPEROXIDASE"/>
    <property type="match status" value="1"/>
</dbReference>
<dbReference type="Proteomes" id="UP000316270">
    <property type="component" value="Chromosome 11"/>
</dbReference>
<feature type="compositionally biased region" description="Gly residues" evidence="8">
    <location>
        <begin position="329"/>
        <end position="346"/>
    </location>
</feature>
<feature type="compositionally biased region" description="Gly residues" evidence="8">
    <location>
        <begin position="308"/>
        <end position="320"/>
    </location>
</feature>
<evidence type="ECO:0000256" key="2">
    <source>
        <dbReference type="ARBA" id="ARBA00022559"/>
    </source>
</evidence>
<reference evidence="10 11" key="1">
    <citation type="submission" date="2019-07" db="EMBL/GenBank/DDBJ databases">
        <title>Finished genome of Venturia effusa.</title>
        <authorList>
            <person name="Young C.A."/>
            <person name="Cox M.P."/>
            <person name="Ganley A.R.D."/>
            <person name="David W.J."/>
        </authorList>
    </citation>
    <scope>NUCLEOTIDE SEQUENCE [LARGE SCALE GENOMIC DNA]</scope>
    <source>
        <strain evidence="11">albino</strain>
    </source>
</reference>
<evidence type="ECO:0000256" key="6">
    <source>
        <dbReference type="ARBA" id="ARBA00023004"/>
    </source>
</evidence>
<dbReference type="STRING" id="50376.A0A517LFU3"/>
<organism evidence="10 11">
    <name type="scientific">Venturia effusa</name>
    <dbReference type="NCBI Taxonomy" id="50376"/>
    <lineage>
        <taxon>Eukaryota</taxon>
        <taxon>Fungi</taxon>
        <taxon>Dikarya</taxon>
        <taxon>Ascomycota</taxon>
        <taxon>Pezizomycotina</taxon>
        <taxon>Dothideomycetes</taxon>
        <taxon>Pleosporomycetidae</taxon>
        <taxon>Venturiales</taxon>
        <taxon>Venturiaceae</taxon>
        <taxon>Venturia</taxon>
    </lineage>
</organism>
<keyword evidence="3" id="KW-0349">Heme</keyword>
<dbReference type="InterPro" id="IPR036851">
    <property type="entry name" value="Chloroperoxidase-like_sf"/>
</dbReference>
<feature type="region of interest" description="Disordered" evidence="8">
    <location>
        <begin position="1"/>
        <end position="22"/>
    </location>
</feature>
<evidence type="ECO:0000313" key="10">
    <source>
        <dbReference type="EMBL" id="QDS74503.1"/>
    </source>
</evidence>
<evidence type="ECO:0000256" key="4">
    <source>
        <dbReference type="ARBA" id="ARBA00022723"/>
    </source>
</evidence>
<dbReference type="PRINTS" id="PR01228">
    <property type="entry name" value="EGGSHELL"/>
</dbReference>
<evidence type="ECO:0000256" key="3">
    <source>
        <dbReference type="ARBA" id="ARBA00022617"/>
    </source>
</evidence>
<feature type="compositionally biased region" description="Gly residues" evidence="8">
    <location>
        <begin position="356"/>
        <end position="378"/>
    </location>
</feature>
<comment type="similarity">
    <text evidence="7">Belongs to the chloroperoxidase family.</text>
</comment>
<dbReference type="EMBL" id="CP042195">
    <property type="protein sequence ID" value="QDS74503.1"/>
    <property type="molecule type" value="Genomic_DNA"/>
</dbReference>
<evidence type="ECO:0000259" key="9">
    <source>
        <dbReference type="PROSITE" id="PS51405"/>
    </source>
</evidence>
<dbReference type="GO" id="GO:0004601">
    <property type="term" value="F:peroxidase activity"/>
    <property type="evidence" value="ECO:0007669"/>
    <property type="project" value="UniProtKB-KW"/>
</dbReference>
<dbReference type="SUPFAM" id="SSF47571">
    <property type="entry name" value="Cloroperoxidase"/>
    <property type="match status" value="1"/>
</dbReference>
<dbReference type="Gene3D" id="1.10.489.10">
    <property type="entry name" value="Chloroperoxidase-like"/>
    <property type="match status" value="1"/>
</dbReference>
<dbReference type="Pfam" id="PF01328">
    <property type="entry name" value="Peroxidase_2"/>
    <property type="match status" value="1"/>
</dbReference>
<accession>A0A517LFU3</accession>
<gene>
    <name evidence="10" type="ORF">FKW77_007087</name>
</gene>
<proteinExistence type="inferred from homology"/>
<dbReference type="PANTHER" id="PTHR33577:SF9">
    <property type="entry name" value="PEROXIDASE STCC"/>
    <property type="match status" value="1"/>
</dbReference>
<evidence type="ECO:0000256" key="7">
    <source>
        <dbReference type="ARBA" id="ARBA00025795"/>
    </source>
</evidence>
<dbReference type="OrthoDB" id="407298at2759"/>
<dbReference type="PANTHER" id="PTHR33577">
    <property type="entry name" value="STERIGMATOCYSTIN BIOSYNTHESIS PEROXIDASE STCC-RELATED"/>
    <property type="match status" value="1"/>
</dbReference>
<evidence type="ECO:0000256" key="5">
    <source>
        <dbReference type="ARBA" id="ARBA00023002"/>
    </source>
</evidence>
<protein>
    <recommendedName>
        <fullName evidence="9">Heme haloperoxidase family profile domain-containing protein</fullName>
    </recommendedName>
</protein>